<name>A0ABU1LAP3_9FLAO</name>
<feature type="transmembrane region" description="Helical" evidence="1">
    <location>
        <begin position="45"/>
        <end position="65"/>
    </location>
</feature>
<feature type="domain" description="DUF3955" evidence="2">
    <location>
        <begin position="7"/>
        <end position="64"/>
    </location>
</feature>
<evidence type="ECO:0000313" key="4">
    <source>
        <dbReference type="Proteomes" id="UP001184853"/>
    </source>
</evidence>
<organism evidence="3 4">
    <name type="scientific">Chryseobacterium geocarposphaerae</name>
    <dbReference type="NCBI Taxonomy" id="1416776"/>
    <lineage>
        <taxon>Bacteria</taxon>
        <taxon>Pseudomonadati</taxon>
        <taxon>Bacteroidota</taxon>
        <taxon>Flavobacteriia</taxon>
        <taxon>Flavobacteriales</taxon>
        <taxon>Weeksellaceae</taxon>
        <taxon>Chryseobacterium group</taxon>
        <taxon>Chryseobacterium</taxon>
    </lineage>
</organism>
<accession>A0ABU1LAP3</accession>
<keyword evidence="4" id="KW-1185">Reference proteome</keyword>
<dbReference type="Pfam" id="PF13127">
    <property type="entry name" value="DUF3955"/>
    <property type="match status" value="1"/>
</dbReference>
<dbReference type="EMBL" id="JAVDQS010000001">
    <property type="protein sequence ID" value="MDR6403792.1"/>
    <property type="molecule type" value="Genomic_DNA"/>
</dbReference>
<keyword evidence="1" id="KW-0472">Membrane</keyword>
<evidence type="ECO:0000256" key="1">
    <source>
        <dbReference type="SAM" id="Phobius"/>
    </source>
</evidence>
<sequence>MKKLNLLSVVTLCAGVLCFIVKMATESFDATKSSITSEGYLHEPFFFLIPTGFILVITGIFLFLFKNIAGRFSSGQDSLNKE</sequence>
<dbReference type="RefSeq" id="WP_181898042.1">
    <property type="nucleotide sequence ID" value="NZ_JAVDQS010000001.1"/>
</dbReference>
<gene>
    <name evidence="3" type="ORF">J2781_000696</name>
</gene>
<evidence type="ECO:0000313" key="3">
    <source>
        <dbReference type="EMBL" id="MDR6403792.1"/>
    </source>
</evidence>
<reference evidence="3 4" key="1">
    <citation type="submission" date="2023-07" db="EMBL/GenBank/DDBJ databases">
        <title>Sorghum-associated microbial communities from plants grown in Nebraska, USA.</title>
        <authorList>
            <person name="Schachtman D."/>
        </authorList>
    </citation>
    <scope>NUCLEOTIDE SEQUENCE [LARGE SCALE GENOMIC DNA]</scope>
    <source>
        <strain evidence="3 4">DS1709</strain>
    </source>
</reference>
<dbReference type="InterPro" id="IPR025016">
    <property type="entry name" value="DUF3955"/>
</dbReference>
<keyword evidence="1" id="KW-1133">Transmembrane helix</keyword>
<evidence type="ECO:0000259" key="2">
    <source>
        <dbReference type="Pfam" id="PF13127"/>
    </source>
</evidence>
<keyword evidence="1" id="KW-0812">Transmembrane</keyword>
<proteinExistence type="predicted"/>
<dbReference type="Proteomes" id="UP001184853">
    <property type="component" value="Unassembled WGS sequence"/>
</dbReference>
<protein>
    <submittedName>
        <fullName evidence="3">TRAP-type mannitol/chloroaromatic compound transport system permease small subunit</fullName>
    </submittedName>
</protein>
<comment type="caution">
    <text evidence="3">The sequence shown here is derived from an EMBL/GenBank/DDBJ whole genome shotgun (WGS) entry which is preliminary data.</text>
</comment>